<keyword evidence="1" id="KW-1133">Transmembrane helix</keyword>
<reference evidence="2" key="1">
    <citation type="journal article" date="2009" name="Rice">
        <title>De Novo Next Generation Sequencing of Plant Genomes.</title>
        <authorList>
            <person name="Rounsley S."/>
            <person name="Marri P.R."/>
            <person name="Yu Y."/>
            <person name="He R."/>
            <person name="Sisneros N."/>
            <person name="Goicoechea J.L."/>
            <person name="Lee S.J."/>
            <person name="Angelova A."/>
            <person name="Kudrna D."/>
            <person name="Luo M."/>
            <person name="Affourtit J."/>
            <person name="Desany B."/>
            <person name="Knight J."/>
            <person name="Niazi F."/>
            <person name="Egholm M."/>
            <person name="Wing R.A."/>
        </authorList>
    </citation>
    <scope>NUCLEOTIDE SEQUENCE [LARGE SCALE GENOMIC DNA]</scope>
    <source>
        <strain evidence="2">cv. IRGC 105608</strain>
    </source>
</reference>
<sequence>MRLLIFFRMEKYVLFRMSPTLQVSGALQSRSMSIPFVIAMINVPNTSSSSSLALSHLTCYFFLVLFNFGDDYGLPWTATHGWMVVFFNVIAKESKSKDKQRLERKAVSRLRYVRSAR</sequence>
<dbReference type="HOGENOM" id="CLU_2088511_0_0_1"/>
<name>A0A0D3FJR7_9ORYZ</name>
<dbReference type="AlphaFoldDB" id="A0A0D3FJR7"/>
<evidence type="ECO:0000313" key="2">
    <source>
        <dbReference type="EnsemblPlants" id="OBART03G21250.2"/>
    </source>
</evidence>
<feature type="transmembrane region" description="Helical" evidence="1">
    <location>
        <begin position="74"/>
        <end position="91"/>
    </location>
</feature>
<dbReference type="Proteomes" id="UP000026960">
    <property type="component" value="Chromosome 3"/>
</dbReference>
<keyword evidence="3" id="KW-1185">Reference proteome</keyword>
<keyword evidence="1" id="KW-0472">Membrane</keyword>
<organism evidence="2">
    <name type="scientific">Oryza barthii</name>
    <dbReference type="NCBI Taxonomy" id="65489"/>
    <lineage>
        <taxon>Eukaryota</taxon>
        <taxon>Viridiplantae</taxon>
        <taxon>Streptophyta</taxon>
        <taxon>Embryophyta</taxon>
        <taxon>Tracheophyta</taxon>
        <taxon>Spermatophyta</taxon>
        <taxon>Magnoliopsida</taxon>
        <taxon>Liliopsida</taxon>
        <taxon>Poales</taxon>
        <taxon>Poaceae</taxon>
        <taxon>BOP clade</taxon>
        <taxon>Oryzoideae</taxon>
        <taxon>Oryzeae</taxon>
        <taxon>Oryzinae</taxon>
        <taxon>Oryza</taxon>
    </lineage>
</organism>
<protein>
    <submittedName>
        <fullName evidence="2">Uncharacterized protein</fullName>
    </submittedName>
</protein>
<reference evidence="2" key="2">
    <citation type="submission" date="2015-03" db="UniProtKB">
        <authorList>
            <consortium name="EnsemblPlants"/>
        </authorList>
    </citation>
    <scope>IDENTIFICATION</scope>
</reference>
<evidence type="ECO:0000256" key="1">
    <source>
        <dbReference type="SAM" id="Phobius"/>
    </source>
</evidence>
<keyword evidence="1" id="KW-0812">Transmembrane</keyword>
<dbReference type="Gramene" id="OBART03G21250.2">
    <property type="protein sequence ID" value="OBART03G21250.2"/>
    <property type="gene ID" value="OBART03G21250"/>
</dbReference>
<evidence type="ECO:0000313" key="3">
    <source>
        <dbReference type="Proteomes" id="UP000026960"/>
    </source>
</evidence>
<dbReference type="EnsemblPlants" id="OBART03G21250.2">
    <property type="protein sequence ID" value="OBART03G21250.2"/>
    <property type="gene ID" value="OBART03G21250"/>
</dbReference>
<proteinExistence type="predicted"/>
<accession>A0A0D3FJR7</accession>